<comment type="caution">
    <text evidence="3">The sequence shown here is derived from an EMBL/GenBank/DDBJ whole genome shotgun (WGS) entry which is preliminary data.</text>
</comment>
<dbReference type="AlphaFoldDB" id="B1TFR0"/>
<dbReference type="RefSeq" id="WP_006762355.1">
    <property type="nucleotide sequence ID" value="NZ_ABLK01000424.1"/>
</dbReference>
<dbReference type="Proteomes" id="UP000004814">
    <property type="component" value="Unassembled WGS sequence"/>
</dbReference>
<dbReference type="SUPFAM" id="SSF81273">
    <property type="entry name" value="H-NS histone-like proteins"/>
    <property type="match status" value="1"/>
</dbReference>
<gene>
    <name evidence="3" type="ORF">BamMEX5DRAFT_6626</name>
</gene>
<feature type="compositionally biased region" description="Basic and acidic residues" evidence="1">
    <location>
        <begin position="65"/>
        <end position="79"/>
    </location>
</feature>
<evidence type="ECO:0000259" key="2">
    <source>
        <dbReference type="SMART" id="SM00528"/>
    </source>
</evidence>
<protein>
    <submittedName>
        <fullName evidence="3">Histone family protein nucleoid-structuring protein H-NS</fullName>
    </submittedName>
</protein>
<evidence type="ECO:0000313" key="4">
    <source>
        <dbReference type="Proteomes" id="UP000004814"/>
    </source>
</evidence>
<feature type="region of interest" description="Disordered" evidence="1">
    <location>
        <begin position="65"/>
        <end position="94"/>
    </location>
</feature>
<dbReference type="GO" id="GO:0003677">
    <property type="term" value="F:DNA binding"/>
    <property type="evidence" value="ECO:0007669"/>
    <property type="project" value="InterPro"/>
</dbReference>
<dbReference type="SMART" id="SM00528">
    <property type="entry name" value="HNS"/>
    <property type="match status" value="1"/>
</dbReference>
<dbReference type="Gene3D" id="4.10.430.30">
    <property type="match status" value="1"/>
</dbReference>
<reference evidence="3 4" key="1">
    <citation type="submission" date="2008-03" db="EMBL/GenBank/DDBJ databases">
        <title>Sequencing of the draft genome and assembly of Burkholderia ambifaria MEX-5.</title>
        <authorList>
            <consortium name="US DOE Joint Genome Institute (JGI-PGF)"/>
            <person name="Copeland A."/>
            <person name="Lucas S."/>
            <person name="Lapidus A."/>
            <person name="Glavina del Rio T."/>
            <person name="Dalin E."/>
            <person name="Tice H."/>
            <person name="Bruce D."/>
            <person name="Goodwin L."/>
            <person name="Pitluck S."/>
            <person name="Larimer F."/>
            <person name="Land M.L."/>
            <person name="Hauser L."/>
            <person name="Tiedje J."/>
            <person name="Richardson P."/>
        </authorList>
    </citation>
    <scope>NUCLEOTIDE SEQUENCE [LARGE SCALE GENOMIC DNA]</scope>
    <source>
        <strain evidence="3 4">MEX-5</strain>
    </source>
</reference>
<dbReference type="InterPro" id="IPR027444">
    <property type="entry name" value="H-NS_C_dom"/>
</dbReference>
<name>B1TFR0_9BURK</name>
<sequence length="111" mass="12981">MKHGLEGAGVGPLEGNRYLDLVKRHHALQDEIDRVRRREVKRVVSCIVKMMEVYGLDLEQIKDGVERQSSPHREVEPKYMDPQTGKTWSGRGRMPLWMRDKRKEDYLLPAP</sequence>
<proteinExistence type="predicted"/>
<accession>B1TFR0</accession>
<organism evidence="3 4">
    <name type="scientific">Burkholderia ambifaria MEX-5</name>
    <dbReference type="NCBI Taxonomy" id="396597"/>
    <lineage>
        <taxon>Bacteria</taxon>
        <taxon>Pseudomonadati</taxon>
        <taxon>Pseudomonadota</taxon>
        <taxon>Betaproteobacteria</taxon>
        <taxon>Burkholderiales</taxon>
        <taxon>Burkholderiaceae</taxon>
        <taxon>Burkholderia</taxon>
        <taxon>Burkholderia cepacia complex</taxon>
    </lineage>
</organism>
<dbReference type="EMBL" id="ABLK01000424">
    <property type="protein sequence ID" value="EDT37600.1"/>
    <property type="molecule type" value="Genomic_DNA"/>
</dbReference>
<dbReference type="Pfam" id="PF00816">
    <property type="entry name" value="Histone_HNS"/>
    <property type="match status" value="1"/>
</dbReference>
<dbReference type="PATRIC" id="fig|396597.7.peg.748"/>
<evidence type="ECO:0000313" key="3">
    <source>
        <dbReference type="EMBL" id="EDT37600.1"/>
    </source>
</evidence>
<evidence type="ECO:0000256" key="1">
    <source>
        <dbReference type="SAM" id="MobiDB-lite"/>
    </source>
</evidence>
<feature type="domain" description="DNA-binding protein H-NS-like C-terminal" evidence="2">
    <location>
        <begin position="69"/>
        <end position="108"/>
    </location>
</feature>